<evidence type="ECO:0000256" key="6">
    <source>
        <dbReference type="SAM" id="Phobius"/>
    </source>
</evidence>
<proteinExistence type="predicted"/>
<evidence type="ECO:0000256" key="4">
    <source>
        <dbReference type="ARBA" id="ARBA00023136"/>
    </source>
</evidence>
<feature type="transmembrane region" description="Helical" evidence="6">
    <location>
        <begin position="144"/>
        <end position="168"/>
    </location>
</feature>
<protein>
    <recommendedName>
        <fullName evidence="7">Major facilitator superfamily (MFS) profile domain-containing protein</fullName>
    </recommendedName>
</protein>
<dbReference type="PROSITE" id="PS50850">
    <property type="entry name" value="MFS"/>
    <property type="match status" value="1"/>
</dbReference>
<evidence type="ECO:0000313" key="8">
    <source>
        <dbReference type="EMBL" id="CAK9437129.1"/>
    </source>
</evidence>
<feature type="transmembrane region" description="Helical" evidence="6">
    <location>
        <begin position="461"/>
        <end position="480"/>
    </location>
</feature>
<feature type="compositionally biased region" description="Basic and acidic residues" evidence="5">
    <location>
        <begin position="81"/>
        <end position="95"/>
    </location>
</feature>
<feature type="transmembrane region" description="Helical" evidence="6">
    <location>
        <begin position="520"/>
        <end position="543"/>
    </location>
</feature>
<dbReference type="EMBL" id="OZ022406">
    <property type="protein sequence ID" value="CAK9437129.1"/>
    <property type="molecule type" value="Genomic_DNA"/>
</dbReference>
<keyword evidence="3 6" id="KW-1133">Transmembrane helix</keyword>
<feature type="transmembrane region" description="Helical" evidence="6">
    <location>
        <begin position="180"/>
        <end position="199"/>
    </location>
</feature>
<evidence type="ECO:0000256" key="5">
    <source>
        <dbReference type="SAM" id="MobiDB-lite"/>
    </source>
</evidence>
<reference evidence="8 9" key="1">
    <citation type="submission" date="2024-03" db="EMBL/GenBank/DDBJ databases">
        <authorList>
            <person name="Brejova B."/>
        </authorList>
    </citation>
    <scope>NUCLEOTIDE SEQUENCE [LARGE SCALE GENOMIC DNA]</scope>
    <source>
        <strain evidence="8 9">CBS 14171</strain>
    </source>
</reference>
<feature type="transmembrane region" description="Helical" evidence="6">
    <location>
        <begin position="211"/>
        <end position="229"/>
    </location>
</feature>
<evidence type="ECO:0000313" key="9">
    <source>
        <dbReference type="Proteomes" id="UP001497383"/>
    </source>
</evidence>
<dbReference type="SUPFAM" id="SSF103473">
    <property type="entry name" value="MFS general substrate transporter"/>
    <property type="match status" value="1"/>
</dbReference>
<feature type="compositionally biased region" description="Polar residues" evidence="5">
    <location>
        <begin position="14"/>
        <end position="29"/>
    </location>
</feature>
<dbReference type="CDD" id="cd17323">
    <property type="entry name" value="MFS_Tpo1_MDR_like"/>
    <property type="match status" value="1"/>
</dbReference>
<dbReference type="GeneID" id="92206740"/>
<feature type="transmembrane region" description="Helical" evidence="6">
    <location>
        <begin position="492"/>
        <end position="514"/>
    </location>
</feature>
<dbReference type="Gene3D" id="1.20.1250.20">
    <property type="entry name" value="MFS general substrate transporter like domains"/>
    <property type="match status" value="1"/>
</dbReference>
<dbReference type="InterPro" id="IPR036259">
    <property type="entry name" value="MFS_trans_sf"/>
</dbReference>
<evidence type="ECO:0000259" key="7">
    <source>
        <dbReference type="PROSITE" id="PS50850"/>
    </source>
</evidence>
<feature type="region of interest" description="Disordered" evidence="5">
    <location>
        <begin position="602"/>
        <end position="631"/>
    </location>
</feature>
<feature type="compositionally biased region" description="Polar residues" evidence="5">
    <location>
        <begin position="97"/>
        <end position="109"/>
    </location>
</feature>
<sequence length="631" mass="68824">MSVDYSPASGEAVGNSSDFNAKSTHLSDSGNAYHEIDEWDSALKSTNAQGEQLTSAAASLKDEPPAPAPMAQGPSQPLSNDDEKKYNSDSDHVDNRGYSSGENQESSTSRGEDGSALIPVSELDWDGPDDKDDPQNWSRLKKWWVTYTAAIMCLCCSLGSSLYTGAIPEIMKKFGASQELCLVGLTLYLIGLAIGPAVAAPLSELVGRKPVYVLSWPLGMLFIMGVGLARNIQTILVLRFFCGLCSSPSLSIAAGTISDVWSNDPSEQSFAVAIFCLCPFLGPVLGPIIGGFSAEYKNWQWPAAWVLLMFFGAIWPSAILCPETFKPVILYRRAKKRGLNVETPVFDLAFMKKVARVNLIVPVKLLVSEPIVMFMSIYVAFIFAVLFGFFEAFPVIFRGVYHMDLGVSGLPFLSVGIGLVLGVVFYVILDYTIYYPRNADGTRGKKDADGKPIYDPPETKLLVGKVGSIGLPIALFWLGWTSRPSVHWMAPVASGVPFGFGLILVFFSVVLYFSLSYPPIIVASAIAANNLLRYLLASVFPLFTVQCFENLGIGWAGTLFALISVLLVPLPFVFAHFGPRLRSQSKLTYAAYFKRLAAEKAQREQQQQQQQKLGPAPREGTNVEKNVANKV</sequence>
<keyword evidence="4 6" id="KW-0472">Membrane</keyword>
<dbReference type="InterPro" id="IPR005829">
    <property type="entry name" value="Sugar_transporter_CS"/>
</dbReference>
<feature type="compositionally biased region" description="Low complexity" evidence="5">
    <location>
        <begin position="604"/>
        <end position="613"/>
    </location>
</feature>
<dbReference type="PANTHER" id="PTHR23502:SF38">
    <property type="entry name" value="POLYAMINE TRANSPORTER 4"/>
    <property type="match status" value="1"/>
</dbReference>
<feature type="transmembrane region" description="Helical" evidence="6">
    <location>
        <begin position="371"/>
        <end position="397"/>
    </location>
</feature>
<gene>
    <name evidence="8" type="ORF">LODBEIA_P15440</name>
</gene>
<feature type="transmembrane region" description="Helical" evidence="6">
    <location>
        <begin position="409"/>
        <end position="429"/>
    </location>
</feature>
<feature type="region of interest" description="Disordered" evidence="5">
    <location>
        <begin position="1"/>
        <end position="29"/>
    </location>
</feature>
<dbReference type="PROSITE" id="PS00216">
    <property type="entry name" value="SUGAR_TRANSPORT_1"/>
    <property type="match status" value="1"/>
</dbReference>
<feature type="transmembrane region" description="Helical" evidence="6">
    <location>
        <begin position="269"/>
        <end position="289"/>
    </location>
</feature>
<keyword evidence="2 6" id="KW-0812">Transmembrane</keyword>
<feature type="compositionally biased region" description="Polar residues" evidence="5">
    <location>
        <begin position="43"/>
        <end position="57"/>
    </location>
</feature>
<organism evidence="8 9">
    <name type="scientific">Lodderomyces beijingensis</name>
    <dbReference type="NCBI Taxonomy" id="1775926"/>
    <lineage>
        <taxon>Eukaryota</taxon>
        <taxon>Fungi</taxon>
        <taxon>Dikarya</taxon>
        <taxon>Ascomycota</taxon>
        <taxon>Saccharomycotina</taxon>
        <taxon>Pichiomycetes</taxon>
        <taxon>Debaryomycetaceae</taxon>
        <taxon>Candida/Lodderomyces clade</taxon>
        <taxon>Lodderomyces</taxon>
    </lineage>
</organism>
<feature type="region of interest" description="Disordered" evidence="5">
    <location>
        <begin position="42"/>
        <end position="132"/>
    </location>
</feature>
<dbReference type="PANTHER" id="PTHR23502">
    <property type="entry name" value="MAJOR FACILITATOR SUPERFAMILY"/>
    <property type="match status" value="1"/>
</dbReference>
<dbReference type="Proteomes" id="UP001497383">
    <property type="component" value="Chromosome 2"/>
</dbReference>
<evidence type="ECO:0000256" key="3">
    <source>
        <dbReference type="ARBA" id="ARBA00022989"/>
    </source>
</evidence>
<dbReference type="Pfam" id="PF07690">
    <property type="entry name" value="MFS_1"/>
    <property type="match status" value="1"/>
</dbReference>
<dbReference type="InterPro" id="IPR020846">
    <property type="entry name" value="MFS_dom"/>
</dbReference>
<dbReference type="InterPro" id="IPR011701">
    <property type="entry name" value="MFS"/>
</dbReference>
<dbReference type="RefSeq" id="XP_066828482.1">
    <property type="nucleotide sequence ID" value="XM_066971444.1"/>
</dbReference>
<evidence type="ECO:0000256" key="2">
    <source>
        <dbReference type="ARBA" id="ARBA00022692"/>
    </source>
</evidence>
<feature type="transmembrane region" description="Helical" evidence="6">
    <location>
        <begin position="301"/>
        <end position="320"/>
    </location>
</feature>
<name>A0ABP0ZM13_9ASCO</name>
<feature type="domain" description="Major facilitator superfamily (MFS) profile" evidence="7">
    <location>
        <begin position="145"/>
        <end position="582"/>
    </location>
</feature>
<feature type="compositionally biased region" description="Acidic residues" evidence="5">
    <location>
        <begin position="123"/>
        <end position="132"/>
    </location>
</feature>
<feature type="transmembrane region" description="Helical" evidence="6">
    <location>
        <begin position="555"/>
        <end position="577"/>
    </location>
</feature>
<comment type="subcellular location">
    <subcellularLocation>
        <location evidence="1">Membrane</location>
        <topology evidence="1">Multi-pass membrane protein</topology>
    </subcellularLocation>
</comment>
<evidence type="ECO:0000256" key="1">
    <source>
        <dbReference type="ARBA" id="ARBA00004141"/>
    </source>
</evidence>
<keyword evidence="9" id="KW-1185">Reference proteome</keyword>
<feature type="transmembrane region" description="Helical" evidence="6">
    <location>
        <begin position="236"/>
        <end position="257"/>
    </location>
</feature>
<accession>A0ABP0ZM13</accession>